<protein>
    <submittedName>
        <fullName evidence="2">Uncharacterized protein</fullName>
    </submittedName>
</protein>
<reference evidence="2 3" key="1">
    <citation type="submission" date="2021-09" db="EMBL/GenBank/DDBJ databases">
        <title>Genomic insights and catalytic innovation underlie evolution of tropane alkaloids biosynthesis.</title>
        <authorList>
            <person name="Wang Y.-J."/>
            <person name="Tian T."/>
            <person name="Huang J.-P."/>
            <person name="Huang S.-X."/>
        </authorList>
    </citation>
    <scope>NUCLEOTIDE SEQUENCE [LARGE SCALE GENOMIC DNA]</scope>
    <source>
        <strain evidence="2">KIB-2018</strain>
        <tissue evidence="2">Leaf</tissue>
    </source>
</reference>
<keyword evidence="3" id="KW-1185">Reference proteome</keyword>
<evidence type="ECO:0000313" key="3">
    <source>
        <dbReference type="Proteomes" id="UP001159364"/>
    </source>
</evidence>
<gene>
    <name evidence="2" type="ORF">K2173_009696</name>
</gene>
<organism evidence="2 3">
    <name type="scientific">Erythroxylum novogranatense</name>
    <dbReference type="NCBI Taxonomy" id="1862640"/>
    <lineage>
        <taxon>Eukaryota</taxon>
        <taxon>Viridiplantae</taxon>
        <taxon>Streptophyta</taxon>
        <taxon>Embryophyta</taxon>
        <taxon>Tracheophyta</taxon>
        <taxon>Spermatophyta</taxon>
        <taxon>Magnoliopsida</taxon>
        <taxon>eudicotyledons</taxon>
        <taxon>Gunneridae</taxon>
        <taxon>Pentapetalae</taxon>
        <taxon>rosids</taxon>
        <taxon>fabids</taxon>
        <taxon>Malpighiales</taxon>
        <taxon>Erythroxylaceae</taxon>
        <taxon>Erythroxylum</taxon>
    </lineage>
</organism>
<dbReference type="EMBL" id="JAIWQS010000001">
    <property type="protein sequence ID" value="KAJ8774265.1"/>
    <property type="molecule type" value="Genomic_DNA"/>
</dbReference>
<feature type="compositionally biased region" description="Basic and acidic residues" evidence="1">
    <location>
        <begin position="152"/>
        <end position="168"/>
    </location>
</feature>
<dbReference type="PANTHER" id="PTHR35692">
    <property type="entry name" value="F26F24.11"/>
    <property type="match status" value="1"/>
</dbReference>
<proteinExistence type="predicted"/>
<sequence length="288" mass="31838">MAHFGNLSDTDDSAVDELISQVQELSVLEQVSKINCSGFDNSLLPTDLETRFRKLKSFPVSNPRNQTNDIALSKCEMGNISDRERLNFSAEKHYADGKVGSLKVTHDTEGNKLGTEKESESGYASSSLNSSISSEDEEIFRPNPSGKGVSKKKSEDESACKQKPEKKISSKSRPRHGSSGSSRLSSSPSLMDSPSPPRKSGCFWCSPKKKRSKEHWSPSWVDIGDDNFLSDLNIMSVKQQKKIMKKSMRLETKISRDAEKIARLAKQASERIGFHGIEDDLSGDDSGK</sequence>
<feature type="compositionally biased region" description="Low complexity" evidence="1">
    <location>
        <begin position="177"/>
        <end position="193"/>
    </location>
</feature>
<dbReference type="AlphaFoldDB" id="A0AAV8U4S1"/>
<comment type="caution">
    <text evidence="2">The sequence shown here is derived from an EMBL/GenBank/DDBJ whole genome shotgun (WGS) entry which is preliminary data.</text>
</comment>
<feature type="compositionally biased region" description="Basic and acidic residues" evidence="1">
    <location>
        <begin position="104"/>
        <end position="120"/>
    </location>
</feature>
<feature type="compositionally biased region" description="Low complexity" evidence="1">
    <location>
        <begin position="121"/>
        <end position="133"/>
    </location>
</feature>
<dbReference type="Proteomes" id="UP001159364">
    <property type="component" value="Linkage Group LG01"/>
</dbReference>
<dbReference type="PANTHER" id="PTHR35692:SF1">
    <property type="entry name" value="F26F24.11"/>
    <property type="match status" value="1"/>
</dbReference>
<feature type="region of interest" description="Disordered" evidence="1">
    <location>
        <begin position="104"/>
        <end position="204"/>
    </location>
</feature>
<name>A0AAV8U4S1_9ROSI</name>
<evidence type="ECO:0000256" key="1">
    <source>
        <dbReference type="SAM" id="MobiDB-lite"/>
    </source>
</evidence>
<accession>A0AAV8U4S1</accession>
<evidence type="ECO:0000313" key="2">
    <source>
        <dbReference type="EMBL" id="KAJ8774265.1"/>
    </source>
</evidence>